<name>A0A2T0LPP4_9PSEU</name>
<dbReference type="EMBL" id="PVNH01000010">
    <property type="protein sequence ID" value="PRX45217.1"/>
    <property type="molecule type" value="Genomic_DNA"/>
</dbReference>
<evidence type="ECO:0000256" key="1">
    <source>
        <dbReference type="SAM" id="MobiDB-lite"/>
    </source>
</evidence>
<dbReference type="AlphaFoldDB" id="A0A2T0LPP4"/>
<keyword evidence="3" id="KW-1185">Reference proteome</keyword>
<accession>A0A2T0LPP4</accession>
<evidence type="ECO:0000313" key="3">
    <source>
        <dbReference type="Proteomes" id="UP000238362"/>
    </source>
</evidence>
<feature type="region of interest" description="Disordered" evidence="1">
    <location>
        <begin position="1"/>
        <end position="26"/>
    </location>
</feature>
<dbReference type="Proteomes" id="UP000238362">
    <property type="component" value="Unassembled WGS sequence"/>
</dbReference>
<proteinExistence type="predicted"/>
<gene>
    <name evidence="2" type="ORF">B0I33_110317</name>
</gene>
<comment type="caution">
    <text evidence="2">The sequence shown here is derived from an EMBL/GenBank/DDBJ whole genome shotgun (WGS) entry which is preliminary data.</text>
</comment>
<protein>
    <submittedName>
        <fullName evidence="2">Uncharacterized protein</fullName>
    </submittedName>
</protein>
<sequence>MLRPGCPARTSARRIPGTVRASAVTTRRSASSANSPLIVAIPPATSARPEFVEYSGRFGITSVSVNAESVAAARAALGSAERRLLLRSALDR</sequence>
<evidence type="ECO:0000313" key="2">
    <source>
        <dbReference type="EMBL" id="PRX45217.1"/>
    </source>
</evidence>
<reference evidence="2 3" key="1">
    <citation type="submission" date="2018-03" db="EMBL/GenBank/DDBJ databases">
        <title>Genomic Encyclopedia of Type Strains, Phase III (KMG-III): the genomes of soil and plant-associated and newly described type strains.</title>
        <authorList>
            <person name="Whitman W."/>
        </authorList>
    </citation>
    <scope>NUCLEOTIDE SEQUENCE [LARGE SCALE GENOMIC DNA]</scope>
    <source>
        <strain evidence="2 3">CGMCC 4.7125</strain>
    </source>
</reference>
<organism evidence="2 3">
    <name type="scientific">Prauserella shujinwangii</name>
    <dbReference type="NCBI Taxonomy" id="1453103"/>
    <lineage>
        <taxon>Bacteria</taxon>
        <taxon>Bacillati</taxon>
        <taxon>Actinomycetota</taxon>
        <taxon>Actinomycetes</taxon>
        <taxon>Pseudonocardiales</taxon>
        <taxon>Pseudonocardiaceae</taxon>
        <taxon>Prauserella</taxon>
    </lineage>
</organism>